<dbReference type="PANTHER" id="PTHR33833:SF3">
    <property type="entry name" value="YCF49-LIKE PROTEIN"/>
    <property type="match status" value="1"/>
</dbReference>
<evidence type="ECO:0000313" key="2">
    <source>
        <dbReference type="RefSeq" id="XP_007040025.2"/>
    </source>
</evidence>
<evidence type="ECO:0000313" key="3">
    <source>
        <dbReference type="RefSeq" id="XP_017973407.1"/>
    </source>
</evidence>
<organism evidence="1 2">
    <name type="scientific">Theobroma cacao</name>
    <name type="common">Cacao</name>
    <name type="synonym">Cocoa</name>
    <dbReference type="NCBI Taxonomy" id="3641"/>
    <lineage>
        <taxon>Eukaryota</taxon>
        <taxon>Viridiplantae</taxon>
        <taxon>Streptophyta</taxon>
        <taxon>Embryophyta</taxon>
        <taxon>Tracheophyta</taxon>
        <taxon>Spermatophyta</taxon>
        <taxon>Magnoliopsida</taxon>
        <taxon>eudicotyledons</taxon>
        <taxon>Gunneridae</taxon>
        <taxon>Pentapetalae</taxon>
        <taxon>rosids</taxon>
        <taxon>malvids</taxon>
        <taxon>Malvales</taxon>
        <taxon>Malvaceae</taxon>
        <taxon>Byttnerioideae</taxon>
        <taxon>Theobroma</taxon>
    </lineage>
</organism>
<dbReference type="GeneID" id="18606386"/>
<dbReference type="RefSeq" id="XP_007040025.2">
    <property type="nucleotide sequence ID" value="XM_007039963.2"/>
</dbReference>
<dbReference type="Gramene" id="Tc03v2_t022040.2">
    <property type="protein sequence ID" value="Tc03v2_p022040.2"/>
    <property type="gene ID" value="Tc03v2_g022040"/>
</dbReference>
<dbReference type="Proteomes" id="UP000694886">
    <property type="component" value="Chromosome 3"/>
</dbReference>
<dbReference type="AlphaFoldDB" id="A0AB32VH47"/>
<dbReference type="InterPro" id="IPR019634">
    <property type="entry name" value="Uncharacterised_Ycf49"/>
</dbReference>
<dbReference type="PANTHER" id="PTHR33833">
    <property type="entry name" value="NUCLEOLAR-LIKE PROTEIN-RELATED"/>
    <property type="match status" value="1"/>
</dbReference>
<dbReference type="Pfam" id="PF10693">
    <property type="entry name" value="DUF2499"/>
    <property type="match status" value="1"/>
</dbReference>
<accession>A0AB32VH47</accession>
<protein>
    <submittedName>
        <fullName evidence="2 3">Uncharacterized protein LOC18606386 isoform X2</fullName>
    </submittedName>
</protein>
<gene>
    <name evidence="2 3" type="primary">LOC18606386</name>
</gene>
<evidence type="ECO:0000313" key="1">
    <source>
        <dbReference type="Proteomes" id="UP000694886"/>
    </source>
</evidence>
<dbReference type="Gramene" id="Tc03v2_t022040.1">
    <property type="protein sequence ID" value="Tc03v2_p022040.1"/>
    <property type="gene ID" value="Tc03v2_g022040"/>
</dbReference>
<name>A0AB32VH47_THECC</name>
<dbReference type="RefSeq" id="XP_017973407.1">
    <property type="nucleotide sequence ID" value="XM_018117918.1"/>
</dbReference>
<reference evidence="1" key="1">
    <citation type="journal article" date="1997" name="Nucleic Acids Res.">
        <title>tRNAscan-SE: a program for improved detection of transfer RNA genes in genomic sequence.</title>
        <authorList>
            <person name="Lowe T.M."/>
            <person name="Eddy S.R."/>
        </authorList>
    </citation>
    <scope>NUCLEOTIDE SEQUENCE [LARGE SCALE GENOMIC DNA]</scope>
    <source>
        <strain evidence="1">r\B97-61/B2</strain>
    </source>
</reference>
<reference evidence="2 3" key="2">
    <citation type="submission" date="2025-04" db="UniProtKB">
        <authorList>
            <consortium name="RefSeq"/>
        </authorList>
    </citation>
    <scope>IDENTIFICATION</scope>
</reference>
<sequence>MATTTLLCYPKPIFEQNHSTPTLHKPKIPQKTRHLTRKVSSRRLIWNQETVVGLVGSGLVLALVDPALASELPPLLLGSSLQLSEPANALSLPTWAIHVSSVVEWITAMALVWQYGEKSGFESWKGLSWGMIKMVEDLRCPLLLLRNPSTRSVYPLWRMASCTSTRWSILCMHMAFLLQF</sequence>
<proteinExistence type="predicted"/>